<dbReference type="SUPFAM" id="SSF46785">
    <property type="entry name" value="Winged helix' DNA-binding domain"/>
    <property type="match status" value="1"/>
</dbReference>
<keyword evidence="6" id="KW-1185">Reference proteome</keyword>
<feature type="domain" description="HTH iclR-type" evidence="4">
    <location>
        <begin position="11"/>
        <end position="81"/>
    </location>
</feature>
<comment type="similarity">
    <text evidence="2">Belongs to the bacterial solute-binding protein 2 family.</text>
</comment>
<dbReference type="OrthoDB" id="9800520at2"/>
<evidence type="ECO:0000313" key="5">
    <source>
        <dbReference type="EMBL" id="ADW67694.1"/>
    </source>
</evidence>
<dbReference type="InterPro" id="IPR025997">
    <property type="entry name" value="SBP_2_dom"/>
</dbReference>
<dbReference type="KEGG" id="acm:AciX9_0623"/>
<dbReference type="Gene3D" id="1.10.10.10">
    <property type="entry name" value="Winged helix-like DNA-binding domain superfamily/Winged helix DNA-binding domain"/>
    <property type="match status" value="1"/>
</dbReference>
<dbReference type="eggNOG" id="COG1879">
    <property type="taxonomic scope" value="Bacteria"/>
</dbReference>
<dbReference type="Pfam" id="PF09339">
    <property type="entry name" value="HTH_IclR"/>
    <property type="match status" value="1"/>
</dbReference>
<dbReference type="RefSeq" id="WP_013579022.1">
    <property type="nucleotide sequence ID" value="NC_015064.1"/>
</dbReference>
<dbReference type="PaxDb" id="1198114-AciX9_0623"/>
<dbReference type="InterPro" id="IPR005471">
    <property type="entry name" value="Tscrpt_reg_IclR_N"/>
</dbReference>
<evidence type="ECO:0000256" key="1">
    <source>
        <dbReference type="ARBA" id="ARBA00004196"/>
    </source>
</evidence>
<sequence length="362" mass="40231">MRKTTKRLYLIPVLSKALDILELLQTENQQMTLEAIHRETKISKTTVYRILKTFVHRGYLSQSQDGLYRQVSRPKKMRFGFGGQSAEMPFSNEVTESLKLAAASVGVDLMILDNSYDGPTAIRNVEQFVEARVDLIIEFQVEQNVAPIIADKIAAANIPLIAIDIPHPHATFFGVDNYRVGVEAGEVLAAHAVRHWSGKVDWILGLDLPEAGQLVQSRITGAFEGVRATIADLPDECFVRMDGRGIRERSRKLVSDFLQRHPKDKHILLAAATDTSALGALDAVREQKRERNVVIVGQDCIAEAIAEMRVPNSPMIASISHETGSYGQNLIHLGLALLRGQTVAPYNYVNHRLVTRETLPPL</sequence>
<dbReference type="EMBL" id="CP002480">
    <property type="protein sequence ID" value="ADW67694.1"/>
    <property type="molecule type" value="Genomic_DNA"/>
</dbReference>
<comment type="subcellular location">
    <subcellularLocation>
        <location evidence="1">Cell envelope</location>
    </subcellularLocation>
</comment>
<dbReference type="GO" id="GO:0003677">
    <property type="term" value="F:DNA binding"/>
    <property type="evidence" value="ECO:0007669"/>
    <property type="project" value="InterPro"/>
</dbReference>
<dbReference type="AlphaFoldDB" id="E8WZ92"/>
<gene>
    <name evidence="5" type="ordered locus">AciX9_0623</name>
</gene>
<protein>
    <submittedName>
        <fullName evidence="5">Regulatory protein IclR</fullName>
    </submittedName>
</protein>
<accession>E8WZ92</accession>
<dbReference type="InterPro" id="IPR036390">
    <property type="entry name" value="WH_DNA-bd_sf"/>
</dbReference>
<dbReference type="CDD" id="cd01536">
    <property type="entry name" value="PBP1_ABC_sugar_binding-like"/>
    <property type="match status" value="1"/>
</dbReference>
<dbReference type="PANTHER" id="PTHR46847:SF1">
    <property type="entry name" value="D-ALLOSE-BINDING PERIPLASMIC PROTEIN-RELATED"/>
    <property type="match status" value="1"/>
</dbReference>
<dbReference type="SMART" id="SM00346">
    <property type="entry name" value="HTH_ICLR"/>
    <property type="match status" value="1"/>
</dbReference>
<reference evidence="6" key="1">
    <citation type="submission" date="2011-01" db="EMBL/GenBank/DDBJ databases">
        <title>Complete sequence of chromosome of Acidobacterium sp. MP5ACTX9.</title>
        <authorList>
            <consortium name="US DOE Joint Genome Institute"/>
            <person name="Lucas S."/>
            <person name="Copeland A."/>
            <person name="Lapidus A."/>
            <person name="Cheng J.-F."/>
            <person name="Goodwin L."/>
            <person name="Pitluck S."/>
            <person name="Teshima H."/>
            <person name="Detter J.C."/>
            <person name="Han C."/>
            <person name="Tapia R."/>
            <person name="Land M."/>
            <person name="Hauser L."/>
            <person name="Kyrpides N."/>
            <person name="Ivanova N."/>
            <person name="Ovchinnikova G."/>
            <person name="Pagani I."/>
            <person name="Rawat S.R."/>
            <person name="Mannisto M."/>
            <person name="Haggblom M.M."/>
            <person name="Woyke T."/>
        </authorList>
    </citation>
    <scope>NUCLEOTIDE SEQUENCE [LARGE SCALE GENOMIC DNA]</scope>
    <source>
        <strain evidence="6">MP5ACTX9</strain>
    </source>
</reference>
<dbReference type="GO" id="GO:0030313">
    <property type="term" value="C:cell envelope"/>
    <property type="evidence" value="ECO:0007669"/>
    <property type="project" value="UniProtKB-SubCell"/>
</dbReference>
<dbReference type="Proteomes" id="UP000000343">
    <property type="component" value="Chromosome"/>
</dbReference>
<proteinExistence type="inferred from homology"/>
<keyword evidence="3" id="KW-0732">Signal</keyword>
<dbReference type="Pfam" id="PF13407">
    <property type="entry name" value="Peripla_BP_4"/>
    <property type="match status" value="1"/>
</dbReference>
<dbReference type="PANTHER" id="PTHR46847">
    <property type="entry name" value="D-ALLOSE-BINDING PERIPLASMIC PROTEIN-RELATED"/>
    <property type="match status" value="1"/>
</dbReference>
<name>E8WZ92_GRATM</name>
<dbReference type="eggNOG" id="COG1414">
    <property type="taxonomic scope" value="Bacteria"/>
</dbReference>
<dbReference type="GO" id="GO:0030246">
    <property type="term" value="F:carbohydrate binding"/>
    <property type="evidence" value="ECO:0007669"/>
    <property type="project" value="UniProtKB-ARBA"/>
</dbReference>
<evidence type="ECO:0000256" key="3">
    <source>
        <dbReference type="ARBA" id="ARBA00022729"/>
    </source>
</evidence>
<dbReference type="GO" id="GO:0006355">
    <property type="term" value="P:regulation of DNA-templated transcription"/>
    <property type="evidence" value="ECO:0007669"/>
    <property type="project" value="InterPro"/>
</dbReference>
<evidence type="ECO:0000259" key="4">
    <source>
        <dbReference type="PROSITE" id="PS51077"/>
    </source>
</evidence>
<dbReference type="InterPro" id="IPR028082">
    <property type="entry name" value="Peripla_BP_I"/>
</dbReference>
<organism evidence="6">
    <name type="scientific">Granulicella tundricola (strain ATCC BAA-1859 / DSM 23138 / MP5ACTX9)</name>
    <dbReference type="NCBI Taxonomy" id="1198114"/>
    <lineage>
        <taxon>Bacteria</taxon>
        <taxon>Pseudomonadati</taxon>
        <taxon>Acidobacteriota</taxon>
        <taxon>Terriglobia</taxon>
        <taxon>Terriglobales</taxon>
        <taxon>Acidobacteriaceae</taxon>
        <taxon>Granulicella</taxon>
    </lineage>
</organism>
<dbReference type="SUPFAM" id="SSF53822">
    <property type="entry name" value="Periplasmic binding protein-like I"/>
    <property type="match status" value="1"/>
</dbReference>
<evidence type="ECO:0000256" key="2">
    <source>
        <dbReference type="ARBA" id="ARBA00007639"/>
    </source>
</evidence>
<dbReference type="STRING" id="1198114.AciX9_0623"/>
<dbReference type="Gene3D" id="3.40.50.2300">
    <property type="match status" value="2"/>
</dbReference>
<dbReference type="HOGENOM" id="CLU_061792_0_0_0"/>
<dbReference type="InterPro" id="IPR036388">
    <property type="entry name" value="WH-like_DNA-bd_sf"/>
</dbReference>
<dbReference type="PROSITE" id="PS51077">
    <property type="entry name" value="HTH_ICLR"/>
    <property type="match status" value="1"/>
</dbReference>
<evidence type="ECO:0000313" key="6">
    <source>
        <dbReference type="Proteomes" id="UP000000343"/>
    </source>
</evidence>